<dbReference type="OrthoDB" id="9981889at2759"/>
<feature type="chain" id="PRO_5025536256" description="Deltamethrin resistance protein prag01 domain-containing protein" evidence="2">
    <location>
        <begin position="18"/>
        <end position="145"/>
    </location>
</feature>
<name>A0A6A4VRM4_AMPAM</name>
<feature type="transmembrane region" description="Helical" evidence="1">
    <location>
        <begin position="110"/>
        <end position="133"/>
    </location>
</feature>
<evidence type="ECO:0000259" key="3">
    <source>
        <dbReference type="Pfam" id="PF16020"/>
    </source>
</evidence>
<protein>
    <recommendedName>
        <fullName evidence="3">Deltamethrin resistance protein prag01 domain-containing protein</fullName>
    </recommendedName>
</protein>
<feature type="signal peptide" evidence="2">
    <location>
        <begin position="1"/>
        <end position="17"/>
    </location>
</feature>
<dbReference type="Pfam" id="PF16020">
    <property type="entry name" value="Deltameth_res"/>
    <property type="match status" value="1"/>
</dbReference>
<dbReference type="Proteomes" id="UP000440578">
    <property type="component" value="Unassembled WGS sequence"/>
</dbReference>
<evidence type="ECO:0000256" key="2">
    <source>
        <dbReference type="SAM" id="SignalP"/>
    </source>
</evidence>
<keyword evidence="1" id="KW-1133">Transmembrane helix</keyword>
<reference evidence="4 5" key="1">
    <citation type="submission" date="2019-07" db="EMBL/GenBank/DDBJ databases">
        <title>Draft genome assembly of a fouling barnacle, Amphibalanus amphitrite (Darwin, 1854): The first reference genome for Thecostraca.</title>
        <authorList>
            <person name="Kim W."/>
        </authorList>
    </citation>
    <scope>NUCLEOTIDE SEQUENCE [LARGE SCALE GENOMIC DNA]</scope>
    <source>
        <strain evidence="4">SNU_AA5</strain>
        <tissue evidence="4">Soma without cirri and trophi</tissue>
    </source>
</reference>
<evidence type="ECO:0000313" key="4">
    <source>
        <dbReference type="EMBL" id="KAF0291891.1"/>
    </source>
</evidence>
<proteinExistence type="predicted"/>
<comment type="caution">
    <text evidence="4">The sequence shown here is derived from an EMBL/GenBank/DDBJ whole genome shotgun (WGS) entry which is preliminary data.</text>
</comment>
<keyword evidence="2" id="KW-0732">Signal</keyword>
<keyword evidence="1" id="KW-0472">Membrane</keyword>
<dbReference type="InterPro" id="IPR031973">
    <property type="entry name" value="Deltameth_res_prag01"/>
</dbReference>
<gene>
    <name evidence="4" type="ORF">FJT64_010034</name>
</gene>
<dbReference type="EMBL" id="VIIS01001848">
    <property type="protein sequence ID" value="KAF0291891.1"/>
    <property type="molecule type" value="Genomic_DNA"/>
</dbReference>
<keyword evidence="1" id="KW-0812">Transmembrane</keyword>
<organism evidence="4 5">
    <name type="scientific">Amphibalanus amphitrite</name>
    <name type="common">Striped barnacle</name>
    <name type="synonym">Balanus amphitrite</name>
    <dbReference type="NCBI Taxonomy" id="1232801"/>
    <lineage>
        <taxon>Eukaryota</taxon>
        <taxon>Metazoa</taxon>
        <taxon>Ecdysozoa</taxon>
        <taxon>Arthropoda</taxon>
        <taxon>Crustacea</taxon>
        <taxon>Multicrustacea</taxon>
        <taxon>Cirripedia</taxon>
        <taxon>Thoracica</taxon>
        <taxon>Thoracicalcarea</taxon>
        <taxon>Balanomorpha</taxon>
        <taxon>Balanoidea</taxon>
        <taxon>Balanidae</taxon>
        <taxon>Amphibalaninae</taxon>
        <taxon>Amphibalanus</taxon>
    </lineage>
</organism>
<keyword evidence="5" id="KW-1185">Reference proteome</keyword>
<sequence length="145" mass="15954">MLAILLALVAVAAASLSYLPYHGSNYYYSQPYYNGNNYYSPYGRRFGGNVGISNFGAFRGAFSNFGVVRPLVRRYGGGEAYKPITMNDLPVPKGSWQEAYNAKQKNYNTMLMLGVATFGGTLFAAYQSGLVVLNTTPDLKKMNIK</sequence>
<dbReference type="PANTHER" id="PTHR22133">
    <property type="entry name" value="AT01821P-RELATED"/>
    <property type="match status" value="1"/>
</dbReference>
<evidence type="ECO:0000313" key="5">
    <source>
        <dbReference type="Proteomes" id="UP000440578"/>
    </source>
</evidence>
<feature type="domain" description="Deltamethrin resistance protein prag01" evidence="3">
    <location>
        <begin position="87"/>
        <end position="137"/>
    </location>
</feature>
<dbReference type="PANTHER" id="PTHR22133:SF2">
    <property type="entry name" value="AT01821P-RELATED"/>
    <property type="match status" value="1"/>
</dbReference>
<dbReference type="AlphaFoldDB" id="A0A6A4VRM4"/>
<evidence type="ECO:0000256" key="1">
    <source>
        <dbReference type="SAM" id="Phobius"/>
    </source>
</evidence>
<accession>A0A6A4VRM4</accession>